<evidence type="ECO:0000313" key="1">
    <source>
        <dbReference type="EMBL" id="GJM59946.1"/>
    </source>
</evidence>
<gene>
    <name evidence="1" type="ORF">PEDI_04980</name>
</gene>
<sequence length="245" mass="28326">MDKDISLDSAELARMPARPEREKLGEEFKLRAVEGWFIPSYIRVGTDMISWGRTAFEKGFTDMRIHADTDIGRWNLSVEMGRSTFSANRSPIEDRPLEPVYDYEAQGQYIKAGIDVNLTPRNWDNSMIFFGVRRADSFYSEDFSYVVNNVWGQTQESLSQSGNHTSWYEILFGYRTHVWQNFSAGMTGGVQLATNTPTDDLQSFVPSYAPGFGHLQRNTRYFLEFNLFYTIRFWDKGKPLAKPKK</sequence>
<comment type="caution">
    <text evidence="1">The sequence shown here is derived from an EMBL/GenBank/DDBJ whole genome shotgun (WGS) entry which is preliminary data.</text>
</comment>
<dbReference type="Proteomes" id="UP001310022">
    <property type="component" value="Unassembled WGS sequence"/>
</dbReference>
<dbReference type="AlphaFoldDB" id="A0AAN4VTZ6"/>
<protein>
    <submittedName>
        <fullName evidence="1">Uncharacterized protein</fullName>
    </submittedName>
</protein>
<dbReference type="InterPro" id="IPR046111">
    <property type="entry name" value="DUF6048"/>
</dbReference>
<dbReference type="RefSeq" id="WP_338235845.1">
    <property type="nucleotide sequence ID" value="NZ_BQKE01000001.1"/>
</dbReference>
<keyword evidence="2" id="KW-1185">Reference proteome</keyword>
<name>A0AAN4VTZ6_9BACT</name>
<organism evidence="1 2">
    <name type="scientific">Persicobacter diffluens</name>
    <dbReference type="NCBI Taxonomy" id="981"/>
    <lineage>
        <taxon>Bacteria</taxon>
        <taxon>Pseudomonadati</taxon>
        <taxon>Bacteroidota</taxon>
        <taxon>Cytophagia</taxon>
        <taxon>Cytophagales</taxon>
        <taxon>Persicobacteraceae</taxon>
        <taxon>Persicobacter</taxon>
    </lineage>
</organism>
<reference evidence="1 2" key="1">
    <citation type="submission" date="2021-12" db="EMBL/GenBank/DDBJ databases">
        <title>Genome sequencing of bacteria with rrn-lacking chromosome and rrn-plasmid.</title>
        <authorList>
            <person name="Anda M."/>
            <person name="Iwasaki W."/>
        </authorList>
    </citation>
    <scope>NUCLEOTIDE SEQUENCE [LARGE SCALE GENOMIC DNA]</scope>
    <source>
        <strain evidence="1 2">NBRC 15940</strain>
    </source>
</reference>
<dbReference type="EMBL" id="BQKE01000001">
    <property type="protein sequence ID" value="GJM59946.1"/>
    <property type="molecule type" value="Genomic_DNA"/>
</dbReference>
<dbReference type="Pfam" id="PF19515">
    <property type="entry name" value="DUF6048"/>
    <property type="match status" value="1"/>
</dbReference>
<evidence type="ECO:0000313" key="2">
    <source>
        <dbReference type="Proteomes" id="UP001310022"/>
    </source>
</evidence>
<accession>A0AAN4VTZ6</accession>
<proteinExistence type="predicted"/>